<proteinExistence type="predicted"/>
<feature type="region of interest" description="Disordered" evidence="1">
    <location>
        <begin position="1"/>
        <end position="35"/>
    </location>
</feature>
<feature type="compositionally biased region" description="Acidic residues" evidence="1">
    <location>
        <begin position="125"/>
        <end position="137"/>
    </location>
</feature>
<name>A0AAD7AQZ6_9AGAR</name>
<feature type="compositionally biased region" description="Low complexity" evidence="1">
    <location>
        <begin position="1257"/>
        <end position="1273"/>
    </location>
</feature>
<comment type="caution">
    <text evidence="2">The sequence shown here is derived from an EMBL/GenBank/DDBJ whole genome shotgun (WGS) entry which is preliminary data.</text>
</comment>
<evidence type="ECO:0000313" key="2">
    <source>
        <dbReference type="EMBL" id="KAJ7366401.1"/>
    </source>
</evidence>
<keyword evidence="3" id="KW-1185">Reference proteome</keyword>
<feature type="compositionally biased region" description="Polar residues" evidence="1">
    <location>
        <begin position="814"/>
        <end position="825"/>
    </location>
</feature>
<feature type="region of interest" description="Disordered" evidence="1">
    <location>
        <begin position="111"/>
        <end position="137"/>
    </location>
</feature>
<feature type="compositionally biased region" description="Pro residues" evidence="1">
    <location>
        <begin position="1161"/>
        <end position="1177"/>
    </location>
</feature>
<feature type="region of interest" description="Disordered" evidence="1">
    <location>
        <begin position="1145"/>
        <end position="1218"/>
    </location>
</feature>
<organism evidence="2 3">
    <name type="scientific">Mycena albidolilacea</name>
    <dbReference type="NCBI Taxonomy" id="1033008"/>
    <lineage>
        <taxon>Eukaryota</taxon>
        <taxon>Fungi</taxon>
        <taxon>Dikarya</taxon>
        <taxon>Basidiomycota</taxon>
        <taxon>Agaricomycotina</taxon>
        <taxon>Agaricomycetes</taxon>
        <taxon>Agaricomycetidae</taxon>
        <taxon>Agaricales</taxon>
        <taxon>Marasmiineae</taxon>
        <taxon>Mycenaceae</taxon>
        <taxon>Mycena</taxon>
    </lineage>
</organism>
<feature type="compositionally biased region" description="Acidic residues" evidence="1">
    <location>
        <begin position="846"/>
        <end position="856"/>
    </location>
</feature>
<feature type="compositionally biased region" description="Basic and acidic residues" evidence="1">
    <location>
        <begin position="1364"/>
        <end position="1376"/>
    </location>
</feature>
<gene>
    <name evidence="2" type="ORF">DFH08DRAFT_1003360</name>
</gene>
<feature type="compositionally biased region" description="Low complexity" evidence="1">
    <location>
        <begin position="1319"/>
        <end position="1334"/>
    </location>
</feature>
<protein>
    <submittedName>
        <fullName evidence="2">Uncharacterized protein</fullName>
    </submittedName>
</protein>
<dbReference type="EMBL" id="JARIHO010000002">
    <property type="protein sequence ID" value="KAJ7366401.1"/>
    <property type="molecule type" value="Genomic_DNA"/>
</dbReference>
<sequence>MVNPNGWGGSRENSGRKAKAVEPAPSTRIQNVVPPRGSFGAAASSSVVPSAVRPAINNAGSTSATGFFAPRVSHQLRVVRQPAQNSTAPVQPPSTSAVISELNKDLTAVALDDPSDNTERVFDESLGDEEDEGDDSVNADVAQKEMEESEAKTLSENHQWLKTTLSQIVNDTTGRLKMPRCYKDGHFWVRPQDPVFVLKRAAVGGFSPNELYLLPIFIWLPHYLPGHPDSFKCECGAKLILHGYNDNPIARRVSTLAGQDYFLLTNRFLCPLRRVNDKGCGKHYQGSDPWIIRQLPKFVQRAFPACLSARGGLDMSELDVMKATFAGHFGADPFSKMVRELKMLHHDRLETMYYCAAVYFGLRGPEQVPSFSKFEDPLGYAGYAPSRQYFKSMFTAWFSIHRGLIDRVMSSLSATIIKADHTYKSCLPGGEPINAAMYSIVNSNEEVRAYAFTLTQSFPPLREVYERMQAELQRHGHPPTQLLYTDNPQGKTYLYSERKFHESINASLCENVQHIVLDPFSSLPPFKQSNIPIDYFSSQTAIDSACDGILVALDSLASTEPLTLSLSIKFTSETLYFIQLCSSKKAYVFRVRFIHSMQSISAAWSIPALASINSSSVIDLAHVARVKGAVSDTTSSLPTLAGTVLKQSLPDFTHLSTPDWNGEVKEDDIKILAVEVDCVSQIYERLTKIDSVGLPLQESQICAGQPVTLVIGKPLAEGKLVAHSGSWPSPADGGQMKISTASTVIKLTKLLVPSHTIARHKQTLQWLMDHGEHAVVQIRTLRTHSLTLPHPSDYDASLGVPAPMNPPSEDSSRSEAQSTALPSHSTHAREDDINMSDANEDHDHDTLEDDDTESTDQEQVVIDAIRHAQESIRQHEIGHYNRTGKKWLSHFDIWLLDDLVEKALTLGIEPSVPTPRLLATSKSFGIIPIGSTIAKEAAIPQLPPLNLHAVPHHNDVLLHTLTHLSTKPCNIYRYIQLHQCTPVPVIPVHTVAEYQFFKENVGAFRLTSARDTAPELVWKSTDYIAFAVFWNRRVMMQSPQILQADQRLYFKLPEQLLRHHKKTLQWTSSRATLYMGSNTEILAPIQELLGDASRLAIVLPAIPLEPEQVDFNADGAVGVDLESFNPMEIRRRVAEELRSDAHFDVVTPSEDDPPQTSLAPPHSPPANPPPTNPPPPTQAQQQTVFRFEGTPDPSLAVEPPLKKARTGPGPGKGRKPRRCGRCAFARCGREYTCKGKAICFSSGHAREDECAYKESVNSNSSTSAPAATENSNTCHASSQDESVPQGRVCLSSCTLAWFARRHLIPEWRAEAQWGGGAVSDRGAGSESASSGSDLASCLNGRQVAQSGTAQLQGETRKARAGRQGRRESRRWREQRVEAQWGGGGASARGAGSEGQRYGLLHDPGQRYWYVVRLGEKEIVKNLGFTCRVRKMRKKRRARHTARSGVKNGPPILKTIG</sequence>
<feature type="region of interest" description="Disordered" evidence="1">
    <location>
        <begin position="792"/>
        <end position="857"/>
    </location>
</feature>
<feature type="region of interest" description="Disordered" evidence="1">
    <location>
        <begin position="1257"/>
        <end position="1280"/>
    </location>
</feature>
<evidence type="ECO:0000256" key="1">
    <source>
        <dbReference type="SAM" id="MobiDB-lite"/>
    </source>
</evidence>
<feature type="region of interest" description="Disordered" evidence="1">
    <location>
        <begin position="1345"/>
        <end position="1392"/>
    </location>
</feature>
<accession>A0AAD7AQZ6</accession>
<reference evidence="2" key="1">
    <citation type="submission" date="2023-03" db="EMBL/GenBank/DDBJ databases">
        <title>Massive genome expansion in bonnet fungi (Mycena s.s.) driven by repeated elements and novel gene families across ecological guilds.</title>
        <authorList>
            <consortium name="Lawrence Berkeley National Laboratory"/>
            <person name="Harder C.B."/>
            <person name="Miyauchi S."/>
            <person name="Viragh M."/>
            <person name="Kuo A."/>
            <person name="Thoen E."/>
            <person name="Andreopoulos B."/>
            <person name="Lu D."/>
            <person name="Skrede I."/>
            <person name="Drula E."/>
            <person name="Henrissat B."/>
            <person name="Morin E."/>
            <person name="Kohler A."/>
            <person name="Barry K."/>
            <person name="LaButti K."/>
            <person name="Morin E."/>
            <person name="Salamov A."/>
            <person name="Lipzen A."/>
            <person name="Mereny Z."/>
            <person name="Hegedus B."/>
            <person name="Baldrian P."/>
            <person name="Stursova M."/>
            <person name="Weitz H."/>
            <person name="Taylor A."/>
            <person name="Grigoriev I.V."/>
            <person name="Nagy L.G."/>
            <person name="Martin F."/>
            <person name="Kauserud H."/>
        </authorList>
    </citation>
    <scope>NUCLEOTIDE SEQUENCE</scope>
    <source>
        <strain evidence="2">CBHHK002</strain>
    </source>
</reference>
<feature type="region of interest" description="Disordered" evidence="1">
    <location>
        <begin position="1315"/>
        <end position="1334"/>
    </location>
</feature>
<dbReference type="Proteomes" id="UP001218218">
    <property type="component" value="Unassembled WGS sequence"/>
</dbReference>
<feature type="region of interest" description="Disordered" evidence="1">
    <location>
        <begin position="1433"/>
        <end position="1456"/>
    </location>
</feature>
<evidence type="ECO:0000313" key="3">
    <source>
        <dbReference type="Proteomes" id="UP001218218"/>
    </source>
</evidence>